<keyword evidence="9" id="KW-1133">Transmembrane helix</keyword>
<name>A0ABW5DTQ5_9PROT</name>
<dbReference type="EMBL" id="JBHUIP010000012">
    <property type="protein sequence ID" value="MFD2264230.1"/>
    <property type="molecule type" value="Genomic_DNA"/>
</dbReference>
<protein>
    <recommendedName>
        <fullName evidence="5">UDP-glucuronate decarboxylase</fullName>
        <ecNumber evidence="5">4.1.1.35</ecNumber>
    </recommendedName>
</protein>
<evidence type="ECO:0000259" key="14">
    <source>
        <dbReference type="Pfam" id="PF16363"/>
    </source>
</evidence>
<dbReference type="PANTHER" id="PTHR43078:SF6">
    <property type="entry name" value="UDP-GLUCURONIC ACID DECARBOXYLASE 1"/>
    <property type="match status" value="1"/>
</dbReference>
<evidence type="ECO:0000256" key="5">
    <source>
        <dbReference type="ARBA" id="ARBA00012290"/>
    </source>
</evidence>
<keyword evidence="16" id="KW-1185">Reference proteome</keyword>
<dbReference type="InterPro" id="IPR036291">
    <property type="entry name" value="NAD(P)-bd_dom_sf"/>
</dbReference>
<evidence type="ECO:0000313" key="16">
    <source>
        <dbReference type="Proteomes" id="UP001597295"/>
    </source>
</evidence>
<dbReference type="CDD" id="cd05230">
    <property type="entry name" value="UGD_SDR_e"/>
    <property type="match status" value="1"/>
</dbReference>
<evidence type="ECO:0000313" key="15">
    <source>
        <dbReference type="EMBL" id="MFD2264230.1"/>
    </source>
</evidence>
<keyword evidence="8" id="KW-0735">Signal-anchor</keyword>
<comment type="caution">
    <text evidence="15">The sequence shown here is derived from an EMBL/GenBank/DDBJ whole genome shotgun (WGS) entry which is preliminary data.</text>
</comment>
<evidence type="ECO:0000256" key="6">
    <source>
        <dbReference type="ARBA" id="ARBA00022692"/>
    </source>
</evidence>
<proteinExistence type="inferred from homology"/>
<evidence type="ECO:0000256" key="2">
    <source>
        <dbReference type="ARBA" id="ARBA00004447"/>
    </source>
</evidence>
<dbReference type="InterPro" id="IPR016040">
    <property type="entry name" value="NAD(P)-bd_dom"/>
</dbReference>
<evidence type="ECO:0000256" key="12">
    <source>
        <dbReference type="ARBA" id="ARBA00023136"/>
    </source>
</evidence>
<organism evidence="15 16">
    <name type="scientific">Lacibacterium aquatile</name>
    <dbReference type="NCBI Taxonomy" id="1168082"/>
    <lineage>
        <taxon>Bacteria</taxon>
        <taxon>Pseudomonadati</taxon>
        <taxon>Pseudomonadota</taxon>
        <taxon>Alphaproteobacteria</taxon>
        <taxon>Rhodospirillales</taxon>
        <taxon>Rhodospirillaceae</taxon>
    </lineage>
</organism>
<gene>
    <name evidence="15" type="ORF">ACFSM5_15110</name>
</gene>
<comment type="cofactor">
    <cofactor evidence="1">
        <name>NAD(+)</name>
        <dbReference type="ChEBI" id="CHEBI:57540"/>
    </cofactor>
</comment>
<dbReference type="GO" id="GO:0048040">
    <property type="term" value="F:UDP-glucuronate decarboxylase activity"/>
    <property type="evidence" value="ECO:0007669"/>
    <property type="project" value="UniProtKB-EC"/>
</dbReference>
<comment type="pathway">
    <text evidence="3">Nucleotide-sugar biosynthesis; UDP-alpha-D-xylose biosynthesis; UDP-alpha-D-xylose from UDP-alpha-D-glucuronate: step 1/1.</text>
</comment>
<evidence type="ECO:0000256" key="9">
    <source>
        <dbReference type="ARBA" id="ARBA00022989"/>
    </source>
</evidence>
<feature type="domain" description="NAD(P)-binding" evidence="14">
    <location>
        <begin position="8"/>
        <end position="305"/>
    </location>
</feature>
<evidence type="ECO:0000256" key="1">
    <source>
        <dbReference type="ARBA" id="ARBA00001911"/>
    </source>
</evidence>
<dbReference type="SUPFAM" id="SSF51735">
    <property type="entry name" value="NAD(P)-binding Rossmann-fold domains"/>
    <property type="match status" value="1"/>
</dbReference>
<dbReference type="Gene3D" id="3.40.50.720">
    <property type="entry name" value="NAD(P)-binding Rossmann-like Domain"/>
    <property type="match status" value="1"/>
</dbReference>
<evidence type="ECO:0000256" key="7">
    <source>
        <dbReference type="ARBA" id="ARBA00022793"/>
    </source>
</evidence>
<dbReference type="Pfam" id="PF16363">
    <property type="entry name" value="GDP_Man_Dehyd"/>
    <property type="match status" value="1"/>
</dbReference>
<comment type="subcellular location">
    <subcellularLocation>
        <location evidence="2">Golgi apparatus</location>
        <location evidence="2">Golgi stack membrane</location>
        <topology evidence="2">Single-pass type II membrane protein</topology>
    </subcellularLocation>
</comment>
<dbReference type="Proteomes" id="UP001597295">
    <property type="component" value="Unassembled WGS sequence"/>
</dbReference>
<dbReference type="RefSeq" id="WP_379877286.1">
    <property type="nucleotide sequence ID" value="NZ_JBHUIP010000012.1"/>
</dbReference>
<evidence type="ECO:0000256" key="11">
    <source>
        <dbReference type="ARBA" id="ARBA00023034"/>
    </source>
</evidence>
<keyword evidence="7" id="KW-0210">Decarboxylase</keyword>
<keyword evidence="10" id="KW-0520">NAD</keyword>
<evidence type="ECO:0000256" key="10">
    <source>
        <dbReference type="ARBA" id="ARBA00023027"/>
    </source>
</evidence>
<keyword evidence="12" id="KW-0472">Membrane</keyword>
<evidence type="ECO:0000256" key="13">
    <source>
        <dbReference type="ARBA" id="ARBA00023239"/>
    </source>
</evidence>
<sequence>MLSRKRILVTGGAGFLGSHLCERLLNEGNDVLCVDNYFTGSKDNIAHLFSNPHFEVMRHDVTFPLYVEVDEIYNLACPASPIHYQFDPVQTTKTSVHGAINLLGLAKRVRAKIFLASTSEVYGDPEVHPQVESYRGNVNPIGPRACYDEGKRAAETLYFDYWRQHKLRIKVARIFNTYGPRMHPNDGRVVSNFIIQALEGKDITLYGDGSQTRSFCFQSDLIEGFIRLMATDDSVTGPVNIGNPTEMTVKELAEKVIELTGSKSKIIYMPLPQDDPTRRKPDITLAKKTMGWEPKVNLEEGLKQTIAYFRKFVA</sequence>
<keyword evidence="11" id="KW-0333">Golgi apparatus</keyword>
<keyword evidence="13 15" id="KW-0456">Lyase</keyword>
<evidence type="ECO:0000256" key="8">
    <source>
        <dbReference type="ARBA" id="ARBA00022968"/>
    </source>
</evidence>
<keyword evidence="6" id="KW-0812">Transmembrane</keyword>
<comment type="similarity">
    <text evidence="4">Belongs to the NAD(P)-dependent epimerase/dehydratase family. UDP-glucuronic acid decarboxylase subfamily.</text>
</comment>
<dbReference type="EC" id="4.1.1.35" evidence="5"/>
<reference evidence="16" key="1">
    <citation type="journal article" date="2019" name="Int. J. Syst. Evol. Microbiol.">
        <title>The Global Catalogue of Microorganisms (GCM) 10K type strain sequencing project: providing services to taxonomists for standard genome sequencing and annotation.</title>
        <authorList>
            <consortium name="The Broad Institute Genomics Platform"/>
            <consortium name="The Broad Institute Genome Sequencing Center for Infectious Disease"/>
            <person name="Wu L."/>
            <person name="Ma J."/>
        </authorList>
    </citation>
    <scope>NUCLEOTIDE SEQUENCE [LARGE SCALE GENOMIC DNA]</scope>
    <source>
        <strain evidence="16">CGMCC 1.19062</strain>
    </source>
</reference>
<dbReference type="PANTHER" id="PTHR43078">
    <property type="entry name" value="UDP-GLUCURONIC ACID DECARBOXYLASE-RELATED"/>
    <property type="match status" value="1"/>
</dbReference>
<accession>A0ABW5DTQ5</accession>
<evidence type="ECO:0000256" key="3">
    <source>
        <dbReference type="ARBA" id="ARBA00005100"/>
    </source>
</evidence>
<evidence type="ECO:0000256" key="4">
    <source>
        <dbReference type="ARBA" id="ARBA00007505"/>
    </source>
</evidence>
<dbReference type="InterPro" id="IPR044516">
    <property type="entry name" value="UXS-like"/>
</dbReference>